<dbReference type="GO" id="GO:0032299">
    <property type="term" value="C:ribonuclease H2 complex"/>
    <property type="evidence" value="ECO:0007669"/>
    <property type="project" value="InterPro"/>
</dbReference>
<gene>
    <name evidence="2" type="ORF">DCAF_LOCUS12000</name>
</gene>
<feature type="compositionally biased region" description="Basic and acidic residues" evidence="1">
    <location>
        <begin position="200"/>
        <end position="215"/>
    </location>
</feature>
<dbReference type="CDD" id="cd09271">
    <property type="entry name" value="RNase_H2-C"/>
    <property type="match status" value="1"/>
</dbReference>
<reference evidence="2 3" key="1">
    <citation type="submission" date="2024-01" db="EMBL/GenBank/DDBJ databases">
        <authorList>
            <person name="Waweru B."/>
        </authorList>
    </citation>
    <scope>NUCLEOTIDE SEQUENCE [LARGE SCALE GENOMIC DNA]</scope>
</reference>
<sequence length="215" mass="23451">MDSDANSKAGTTGTVNQKKSEIEVPNLTGRVHLLPCCIKYDGPSAVAHYFKAKPTGVEVEGMKVEEAYFRGRKLQGATVPIPNGYSGFVIGKKSLDKRKASDMSEQNSDGWKINAKFENVTYWNHDSLPSKDDAFVRSLHWFSVAEALHKPVTAEDLASASIALEKRYEGGPDCLVEWRIGGGDGDGECGGEEEEGEVEDGGKGGRNPHYESRRI</sequence>
<dbReference type="AlphaFoldDB" id="A0AAV1RNK5"/>
<dbReference type="Proteomes" id="UP001314170">
    <property type="component" value="Unassembled WGS sequence"/>
</dbReference>
<dbReference type="PANTHER" id="PTHR47204:SF1">
    <property type="entry name" value="RIBONUCLEASE H2 SUBUNIT C"/>
    <property type="match status" value="1"/>
</dbReference>
<proteinExistence type="predicted"/>
<evidence type="ECO:0000313" key="3">
    <source>
        <dbReference type="Proteomes" id="UP001314170"/>
    </source>
</evidence>
<dbReference type="Pfam" id="PF08615">
    <property type="entry name" value="RNase_H2_suC"/>
    <property type="match status" value="1"/>
</dbReference>
<dbReference type="InterPro" id="IPR013924">
    <property type="entry name" value="RNase_H2_suC"/>
</dbReference>
<accession>A0AAV1RNK5</accession>
<feature type="region of interest" description="Disordered" evidence="1">
    <location>
        <begin position="181"/>
        <end position="215"/>
    </location>
</feature>
<dbReference type="GO" id="GO:0006401">
    <property type="term" value="P:RNA catabolic process"/>
    <property type="evidence" value="ECO:0007669"/>
    <property type="project" value="InterPro"/>
</dbReference>
<evidence type="ECO:0000256" key="1">
    <source>
        <dbReference type="SAM" id="MobiDB-lite"/>
    </source>
</evidence>
<dbReference type="Gene3D" id="2.40.128.680">
    <property type="match status" value="1"/>
</dbReference>
<dbReference type="PANTHER" id="PTHR47204">
    <property type="entry name" value="OS02G0168900 PROTEIN"/>
    <property type="match status" value="1"/>
</dbReference>
<comment type="caution">
    <text evidence="2">The sequence shown here is derived from an EMBL/GenBank/DDBJ whole genome shotgun (WGS) entry which is preliminary data.</text>
</comment>
<protein>
    <submittedName>
        <fullName evidence="2">Uncharacterized protein</fullName>
    </submittedName>
</protein>
<keyword evidence="3" id="KW-1185">Reference proteome</keyword>
<name>A0AAV1RNK5_9ROSI</name>
<feature type="compositionally biased region" description="Acidic residues" evidence="1">
    <location>
        <begin position="185"/>
        <end position="199"/>
    </location>
</feature>
<dbReference type="EMBL" id="CAWUPB010001009">
    <property type="protein sequence ID" value="CAK7336973.1"/>
    <property type="molecule type" value="Genomic_DNA"/>
</dbReference>
<organism evidence="2 3">
    <name type="scientific">Dovyalis caffra</name>
    <dbReference type="NCBI Taxonomy" id="77055"/>
    <lineage>
        <taxon>Eukaryota</taxon>
        <taxon>Viridiplantae</taxon>
        <taxon>Streptophyta</taxon>
        <taxon>Embryophyta</taxon>
        <taxon>Tracheophyta</taxon>
        <taxon>Spermatophyta</taxon>
        <taxon>Magnoliopsida</taxon>
        <taxon>eudicotyledons</taxon>
        <taxon>Gunneridae</taxon>
        <taxon>Pentapetalae</taxon>
        <taxon>rosids</taxon>
        <taxon>fabids</taxon>
        <taxon>Malpighiales</taxon>
        <taxon>Salicaceae</taxon>
        <taxon>Flacourtieae</taxon>
        <taxon>Dovyalis</taxon>
    </lineage>
</organism>
<evidence type="ECO:0000313" key="2">
    <source>
        <dbReference type="EMBL" id="CAK7336973.1"/>
    </source>
</evidence>